<dbReference type="Proteomes" id="UP001200741">
    <property type="component" value="Unassembled WGS sequence"/>
</dbReference>
<keyword evidence="5" id="KW-0472">Membrane</keyword>
<keyword evidence="3" id="KW-0732">Signal</keyword>
<feature type="domain" description="Filamentous haemagglutinin FhaB/tRNA nuclease CdiA-like TPS" evidence="6">
    <location>
        <begin position="59"/>
        <end position="171"/>
    </location>
</feature>
<dbReference type="PANTHER" id="PTHR12338:SF8">
    <property type="entry name" value="HEME_HEMOPEXIN-BINDING PROTEIN"/>
    <property type="match status" value="1"/>
</dbReference>
<dbReference type="SUPFAM" id="SSF51126">
    <property type="entry name" value="Pectin lyase-like"/>
    <property type="match status" value="2"/>
</dbReference>
<dbReference type="Gene3D" id="2.160.20.10">
    <property type="entry name" value="Single-stranded right-handed beta-helix, Pectin lyase-like"/>
    <property type="match status" value="1"/>
</dbReference>
<dbReference type="InterPro" id="IPR050909">
    <property type="entry name" value="Bact_Autotransporter_VF"/>
</dbReference>
<dbReference type="PANTHER" id="PTHR12338">
    <property type="entry name" value="AUTOTRANSPORTER"/>
    <property type="match status" value="1"/>
</dbReference>
<keyword evidence="5" id="KW-1133">Transmembrane helix</keyword>
<feature type="compositionally biased region" description="Low complexity" evidence="4">
    <location>
        <begin position="814"/>
        <end position="825"/>
    </location>
</feature>
<feature type="region of interest" description="Disordered" evidence="4">
    <location>
        <begin position="814"/>
        <end position="835"/>
    </location>
</feature>
<feature type="compositionally biased region" description="Gly residues" evidence="4">
    <location>
        <begin position="826"/>
        <end position="835"/>
    </location>
</feature>
<evidence type="ECO:0000256" key="1">
    <source>
        <dbReference type="ARBA" id="ARBA00004613"/>
    </source>
</evidence>
<keyword evidence="8" id="KW-1185">Reference proteome</keyword>
<comment type="caution">
    <text evidence="7">The sequence shown here is derived from an EMBL/GenBank/DDBJ whole genome shotgun (WGS) entry which is preliminary data.</text>
</comment>
<dbReference type="InterPro" id="IPR041248">
    <property type="entry name" value="YDG"/>
</dbReference>
<dbReference type="Pfam" id="PF13018">
    <property type="entry name" value="ESPR"/>
    <property type="match status" value="1"/>
</dbReference>
<dbReference type="InterPro" id="IPR008638">
    <property type="entry name" value="FhaB/CdiA-like_TPS"/>
</dbReference>
<evidence type="ECO:0000259" key="6">
    <source>
        <dbReference type="SMART" id="SM00912"/>
    </source>
</evidence>
<dbReference type="InterPro" id="IPR012334">
    <property type="entry name" value="Pectin_lyas_fold"/>
</dbReference>
<comment type="subcellular location">
    <subcellularLocation>
        <location evidence="1">Secreted</location>
    </subcellularLocation>
</comment>
<dbReference type="RefSeq" id="WP_233375350.1">
    <property type="nucleotide sequence ID" value="NZ_JAJTWU010000014.1"/>
</dbReference>
<dbReference type="InterPro" id="IPR024973">
    <property type="entry name" value="ESPR"/>
</dbReference>
<dbReference type="Pfam" id="PF18657">
    <property type="entry name" value="YDG"/>
    <property type="match status" value="10"/>
</dbReference>
<feature type="transmembrane region" description="Helical" evidence="5">
    <location>
        <begin position="33"/>
        <end position="52"/>
    </location>
</feature>
<reference evidence="7 8" key="1">
    <citation type="submission" date="2021-12" db="EMBL/GenBank/DDBJ databases">
        <title>Genome seq of P8.</title>
        <authorList>
            <person name="Seo T."/>
        </authorList>
    </citation>
    <scope>NUCLEOTIDE SEQUENCE [LARGE SCALE GENOMIC DNA]</scope>
    <source>
        <strain evidence="7 8">P8</strain>
    </source>
</reference>
<protein>
    <submittedName>
        <fullName evidence="7">YDG domain-containing protein</fullName>
    </submittedName>
</protein>
<keyword evidence="2" id="KW-0964">Secreted</keyword>
<accession>A0ABS8XZC4</accession>
<dbReference type="SMART" id="SM00912">
    <property type="entry name" value="Haemagg_act"/>
    <property type="match status" value="1"/>
</dbReference>
<dbReference type="InterPro" id="IPR006626">
    <property type="entry name" value="PbH1"/>
</dbReference>
<feature type="compositionally biased region" description="Polar residues" evidence="4">
    <location>
        <begin position="3331"/>
        <end position="3340"/>
    </location>
</feature>
<evidence type="ECO:0000313" key="7">
    <source>
        <dbReference type="EMBL" id="MCE4557959.1"/>
    </source>
</evidence>
<feature type="compositionally biased region" description="Low complexity" evidence="4">
    <location>
        <begin position="3341"/>
        <end position="3350"/>
    </location>
</feature>
<name>A0ABS8XZC4_9BURK</name>
<dbReference type="NCBIfam" id="TIGR01901">
    <property type="entry name" value="adhes_NPXG"/>
    <property type="match status" value="1"/>
</dbReference>
<dbReference type="SMART" id="SM00710">
    <property type="entry name" value="PbH1"/>
    <property type="match status" value="11"/>
</dbReference>
<evidence type="ECO:0000256" key="4">
    <source>
        <dbReference type="SAM" id="MobiDB-lite"/>
    </source>
</evidence>
<dbReference type="InterPro" id="IPR013425">
    <property type="entry name" value="Autotrns_rpt"/>
</dbReference>
<evidence type="ECO:0000256" key="5">
    <source>
        <dbReference type="SAM" id="Phobius"/>
    </source>
</evidence>
<feature type="region of interest" description="Disordered" evidence="4">
    <location>
        <begin position="766"/>
        <end position="787"/>
    </location>
</feature>
<gene>
    <name evidence="7" type="ORF">LXT13_26575</name>
</gene>
<dbReference type="InterPro" id="IPR011050">
    <property type="entry name" value="Pectin_lyase_fold/virulence"/>
</dbReference>
<proteinExistence type="predicted"/>
<evidence type="ECO:0000256" key="3">
    <source>
        <dbReference type="ARBA" id="ARBA00022729"/>
    </source>
</evidence>
<sequence>MNKSYRLVFNEITRTWVAVSEIAKAGGKRASGAVLLAAAGFITIVPLVAFAAPPAAPPAAALPTGGNVVAGQATISQSAGAMTVTQTTPRSAIDWQTFNIGTAASVNFVLPSGSSAVLNRVLDAHPSQIFGRLSSNGQVFLTNASGIYFGKSANVNVGALTATTHSISNSDFMAGDLRFTRNGATGSVINEGSISADLNGYIALLAPEVRNSGVVVAQMGAVALAAGEAFELQFDGARLANIRVEPATIAALVENGNAVQAPGGLIILSAQASNRLQGGVVHNTGSLEATGLVDRGGIIRLEASDLVTHTGSINVNAAANSNAAGGTATLIADLANPHSLANIDGSVSARGGDLGGSGGFVETSGHELQIGGNASITTSSSKGIAGTWLLDPFDFTIASSGGNMTGAALSTALLGNSVVIQTALGGTSCNASCTAGSAGTLGDINVNDVVTWSANRLTLNAFNNIVINANLNASNSASLALLIGQGAVAAGNTSSVVTRGAKINLPAGTTNFTTQQGSDGAVKNYTVITALGASGSTTTTDLQGMSGNLGLNYALGADIDATGLSFAPVGSGASPFSGIFDGLGHTITGLTISQPGQSDVGMMSSTGAGSVIRNVGLVNVSVSGSLRVGALTGSNSGTISNSYSTGSVSGADSTGGLVGHNAGAVSANYSSATVLGGDNAGGLVGVNYGGVDGSFATGTVSGSNNLGGLVGRNQGGDGGNGSSPQNAAAGSSAHIASGYASGSVTGTGNYVGGLVGLNTGGNGGRGSDTAGSANGGDGGAGGSASVSTSYATGAVSTSGNHAGSLIGANASGNAGSAGTNTDSGSGTPGSGGAAGPAGTVTNSFYDSTVNAGLSGVGGTANVAGSVWGMSTADLKTAANFTSSTASNGNSNPGWDMASAGGSSAAWRIYEGSSAPLLRSFLAPITLTPTFDGTTQALPTIGDYTANIASPVTANITGAATGLTLNSTATAGSYTAAFTTSNFSSSQLGYDISTSTRTITGSGSAANDINFSNSLSWGAGTLTVNAANISFNTGANISSSSGAIGLTLNSTGAINALQGVNLTGGTLTLNNTGAGTQAGLISGSTSVLKMGAGTFTLSQANTYTGTTTINAGALSVATIGNGGVAGNLGQATSAASNLILGGGTLQYTGSNATTNRGFTLTAGTTSTIDITQSSATLSISGSAATTTGALNKVGAGSVSLQGSATTFSGGLTIKAGTAVCYLSSGLNTCGTGTITLGDSAGGSSAAAMTLGSNGATWPNQIALAPNTTGQLSILAGGSGGVATLTGGLTGSNTLIANTAGRLTLNATNTSFSGNLTVKSGTLAATNASSFGTGTITLGDSLGGSVAAGLLVTTTGLTIANPIVLAPNTTGLLTLGNTGAGVSTTFSGGVTGTNNLTIVNSGGSGTVTLATGAINNSGTISNTGTGSGTTTISASVGSNVTGIIENSTASALTVSGALTVKSSGTTLTNRNASGSALLTLSGGVSGTGNLTVNNNTSIANGVTISGGGLNNIGTITNSGTGTGTASISAAVGSNVTAIIENSATSSLTVSGALTVNSSGTTLTNRNASGSALLTLSGGVNGTGNVTVNNNSSIANGVTLSGGVLNNIGTVTNSGTGSGAATISAAVGSNVTDIIENSATSSLTVSGALTVNNTGTTLTNRSGSGSAVLTQSGGVSGTGDLIVKNDSSTPSGVRLTGSTGVFVNNHGTIINSGSGSGSVAISAQIGPNGTSNVTGVTQASATSQLTLSGANTYTGATTVSAGTLPVNGTTIPDASAVTVASGASLVLSASETIGSLAGAGNVMLGTNTLSTGGDNTSTTFSGTASGSGGLVKTGAGAWTLSGANTYSGTTTVGGGSLMLGHASALGSTSAVSVTSGATLDLNGTTLTAAIPLTLNGTGAGGTTGALTNSSATAASYGGPIALGSDSSIWAGPGNSLSVTGTIDGAVALSVLGGGSVTLGATVGNGTPLSSFTGAAGTELKINGGVVKTSGAQTYSGATTFGVGTTLTAGSIDAAGPVTATSAPLTLNAGSGNAVFSNSGNDFSTVSVGNAADVTVVDANALTLAGIHATGLIDVRTQANDLTLTSLISTTSNSSAAISLNAGAASDVGTPAGGNIVINGGTLSMGSGGRATLYTGSISDSTGVTALVGSGSGNFRYNSNASRTNHTAALGTGTYAVYREQPTLTIAVNNLAAITYGSSAPTYVSSIAGEINGDTVSQALTTLPSVGDDGVISGSGHLTAGTHAVTASGAVDQFGYALNYVAAALTVNKASLVATGLTASAKTYDGTTSTTLGGTATISPIAGDTVTLVGTASGAFANKNVGTAKAVTVTGNTLSGVDAGNYTLVQQSGLTADVTPATLVVTGLTASAKTYDGTTFATLGGTATISPFGSDMITLGGTASGTFANKNVGTAKAVTVTGNTLGGVDAGNYTLVQQSGLTADVTPATLFVTGLTASGKTYDGTTFATLGGTATISPLAGDTVTLGGTASGTFANKNVGTAKAVTVTGNTLSGVDAGNYTLVQQSGLTADITPATLFVTGLTASAKTYDGTTAATLGGAATFSPLAGDMVTLVGTASGNFANKNVGTAKAVTVTGNTLSGVDAGNYTLVQQSGLTADITPATLFVTGLTASAKTYDGTTAATLGGAATFSPLAGDMVTLVGTASGNFANKNVGTAKAVTVTGNTLGGADAGNYTLVQQSGLTADITPATLFVTGLTASAKTYDGTTAATLGGTATISPFGSDMVTLGGTSSGTFANKNVGTAKAVTVTGNTLGGADAGNYTLVQQSGLTADVTPATLVVTGLTASGKTYDGTTFATLGGTATISPFGSDMVTLVGTASGNFANKNVGTAKAVTVTGNTLSGVDAGNYTLVQQSGLTADVTPATLVVTGLTAGAKTYDGTTFATLGGTATISPLAGDTVTLGGTASGTFANKNVGTAKAVTVTGNTLGGADAGNYTLVQQSGLTADVTPATLVVTGLTASGKTYDGTTFATLGGTATISPFGSDMVTLVGTASGTFANKNVGTAKAVTVTGNTLGGVDAGNYTLVQQSELTADVTPATLFVTGLTASAKTYDGTTSATLGGSATISPFGSDMVTLGGTASGNFANKNAGTAKAVTVTGNTLSGVDAGNYTLVQQSGLTADIGKANATVTGNSGSATYDGQSHTVSGFTVTGLVGGELATVLTGVSATASGTGAGSYDVVPVGADGNYNLTRINGRLLIAKADLAVTANDDRKAYDGLRYSGGNGVSYAGFVNGETSNVLEGVLGYGGTSQGAANAGTYSIVPTGLKAANYQIEFIAGMLNISAPPPVSPTVPVPPLPTPSTNPPLLSVGPGEGLGSGVVNGSQNVPLKSNNSSSGSSVVSVLREPSAPAPIPMTVYVPKEVVGAPTGISFQLPSQLLDAAAGKSSSIRVTTINGEPLPSWMKFNAETATFVASSVPEGVFPMQLVVTVNGKSTVVVISNQAGN</sequence>
<dbReference type="Pfam" id="PF12951">
    <property type="entry name" value="PATR"/>
    <property type="match status" value="5"/>
</dbReference>
<evidence type="ECO:0000256" key="2">
    <source>
        <dbReference type="ARBA" id="ARBA00022525"/>
    </source>
</evidence>
<feature type="compositionally biased region" description="Gly residues" evidence="4">
    <location>
        <begin position="708"/>
        <end position="721"/>
    </location>
</feature>
<feature type="compositionally biased region" description="Gly residues" evidence="4">
    <location>
        <begin position="773"/>
        <end position="782"/>
    </location>
</feature>
<organism evidence="7 8">
    <name type="scientific">Pelomonas cellulosilytica</name>
    <dbReference type="NCBI Taxonomy" id="2906762"/>
    <lineage>
        <taxon>Bacteria</taxon>
        <taxon>Pseudomonadati</taxon>
        <taxon>Pseudomonadota</taxon>
        <taxon>Betaproteobacteria</taxon>
        <taxon>Burkholderiales</taxon>
        <taxon>Sphaerotilaceae</taxon>
        <taxon>Roseateles</taxon>
    </lineage>
</organism>
<feature type="region of interest" description="Disordered" evidence="4">
    <location>
        <begin position="706"/>
        <end position="729"/>
    </location>
</feature>
<feature type="region of interest" description="Disordered" evidence="4">
    <location>
        <begin position="3321"/>
        <end position="3350"/>
    </location>
</feature>
<evidence type="ECO:0000313" key="8">
    <source>
        <dbReference type="Proteomes" id="UP001200741"/>
    </source>
</evidence>
<keyword evidence="5" id="KW-0812">Transmembrane</keyword>
<dbReference type="EMBL" id="JAJTWU010000014">
    <property type="protein sequence ID" value="MCE4557959.1"/>
    <property type="molecule type" value="Genomic_DNA"/>
</dbReference>